<dbReference type="EMBL" id="RBAH01000032">
    <property type="protein sequence ID" value="RKN70158.1"/>
    <property type="molecule type" value="Genomic_DNA"/>
</dbReference>
<dbReference type="OrthoDB" id="2928696at2"/>
<dbReference type="Proteomes" id="UP000282311">
    <property type="component" value="Unassembled WGS sequence"/>
</dbReference>
<keyword evidence="2" id="KW-1185">Reference proteome</keyword>
<comment type="caution">
    <text evidence="1">The sequence shown here is derived from an EMBL/GenBank/DDBJ whole genome shotgun (WGS) entry which is preliminary data.</text>
</comment>
<gene>
    <name evidence="1" type="ORF">D7M11_30895</name>
</gene>
<organism evidence="1 2">
    <name type="scientific">Paenibacillus ginsengarvi</name>
    <dbReference type="NCBI Taxonomy" id="400777"/>
    <lineage>
        <taxon>Bacteria</taxon>
        <taxon>Bacillati</taxon>
        <taxon>Bacillota</taxon>
        <taxon>Bacilli</taxon>
        <taxon>Bacillales</taxon>
        <taxon>Paenibacillaceae</taxon>
        <taxon>Paenibacillus</taxon>
    </lineage>
</organism>
<protein>
    <submittedName>
        <fullName evidence="1">Uncharacterized protein</fullName>
    </submittedName>
</protein>
<reference evidence="1 2" key="1">
    <citation type="journal article" date="2007" name="Int. J. Syst. Evol. Microbiol.">
        <title>Paenibacillus ginsengarvi sp. nov., isolated from soil from ginseng cultivation.</title>
        <authorList>
            <person name="Yoon M.H."/>
            <person name="Ten L.N."/>
            <person name="Im W.T."/>
        </authorList>
    </citation>
    <scope>NUCLEOTIDE SEQUENCE [LARGE SCALE GENOMIC DNA]</scope>
    <source>
        <strain evidence="1 2">KCTC 13059</strain>
    </source>
</reference>
<evidence type="ECO:0000313" key="1">
    <source>
        <dbReference type="EMBL" id="RKN70158.1"/>
    </source>
</evidence>
<accession>A0A3B0BCV5</accession>
<evidence type="ECO:0000313" key="2">
    <source>
        <dbReference type="Proteomes" id="UP000282311"/>
    </source>
</evidence>
<sequence>MPKTHRGSVLWKLPSRGRGTCPVCSATRIKLLYTRTQPDGSQIKVCKRCSKASSERIDAAMKKPSFG</sequence>
<proteinExistence type="predicted"/>
<name>A0A3B0BCV5_9BACL</name>
<dbReference type="AlphaFoldDB" id="A0A3B0BCV5"/>
<dbReference type="RefSeq" id="WP_120751137.1">
    <property type="nucleotide sequence ID" value="NZ_RBAH01000032.1"/>
</dbReference>